<keyword evidence="3" id="KW-1185">Reference proteome</keyword>
<evidence type="ECO:0000313" key="2">
    <source>
        <dbReference type="EMBL" id="TDW95788.1"/>
    </source>
</evidence>
<comment type="caution">
    <text evidence="2">The sequence shown here is derived from an EMBL/GenBank/DDBJ whole genome shotgun (WGS) entry which is preliminary data.</text>
</comment>
<gene>
    <name evidence="2" type="ORF">EDB95_3599</name>
</gene>
<dbReference type="InterPro" id="IPR029464">
    <property type="entry name" value="HSDR_N"/>
</dbReference>
<dbReference type="EMBL" id="SODV01000002">
    <property type="protein sequence ID" value="TDW95788.1"/>
    <property type="molecule type" value="Genomic_DNA"/>
</dbReference>
<dbReference type="AlphaFoldDB" id="A0A4R8DEU1"/>
<sequence length="145" mass="17171">MIHITYPDYAHAIREEDGAPVILDPVRRKWVRLTPEEWVRQNFLQYLLQVQGYPSSLVSVEKEILVGERRKRYDIVVFDRDTRPWLLVECKETSVALGPDTLEQALRYHIQVPVRYIAITNGHYTYAWEKREGRLSEMTALPSWE</sequence>
<dbReference type="Proteomes" id="UP000294498">
    <property type="component" value="Unassembled WGS sequence"/>
</dbReference>
<dbReference type="Pfam" id="PF13588">
    <property type="entry name" value="HSDR_N_2"/>
    <property type="match status" value="1"/>
</dbReference>
<accession>A0A4R8DEU1</accession>
<proteinExistence type="predicted"/>
<dbReference type="Gene3D" id="3.90.1570.30">
    <property type="match status" value="1"/>
</dbReference>
<evidence type="ECO:0000259" key="1">
    <source>
        <dbReference type="Pfam" id="PF13588"/>
    </source>
</evidence>
<feature type="domain" description="Type I restriction enzyme R protein N-terminal" evidence="1">
    <location>
        <begin position="35"/>
        <end position="142"/>
    </location>
</feature>
<protein>
    <submittedName>
        <fullName evidence="2">Type I restriction and modification enzyme subunit R-like protein</fullName>
    </submittedName>
</protein>
<dbReference type="RefSeq" id="WP_133995472.1">
    <property type="nucleotide sequence ID" value="NZ_SODV01000002.1"/>
</dbReference>
<dbReference type="OrthoDB" id="9790377at2"/>
<organism evidence="2 3">
    <name type="scientific">Dinghuibacter silviterrae</name>
    <dbReference type="NCBI Taxonomy" id="1539049"/>
    <lineage>
        <taxon>Bacteria</taxon>
        <taxon>Pseudomonadati</taxon>
        <taxon>Bacteroidota</taxon>
        <taxon>Chitinophagia</taxon>
        <taxon>Chitinophagales</taxon>
        <taxon>Chitinophagaceae</taxon>
        <taxon>Dinghuibacter</taxon>
    </lineage>
</organism>
<evidence type="ECO:0000313" key="3">
    <source>
        <dbReference type="Proteomes" id="UP000294498"/>
    </source>
</evidence>
<reference evidence="2 3" key="1">
    <citation type="submission" date="2019-03" db="EMBL/GenBank/DDBJ databases">
        <title>Genomic Encyclopedia of Type Strains, Phase IV (KMG-IV): sequencing the most valuable type-strain genomes for metagenomic binning, comparative biology and taxonomic classification.</title>
        <authorList>
            <person name="Goeker M."/>
        </authorList>
    </citation>
    <scope>NUCLEOTIDE SEQUENCE [LARGE SCALE GENOMIC DNA]</scope>
    <source>
        <strain evidence="2 3">DSM 100059</strain>
    </source>
</reference>
<name>A0A4R8DEU1_9BACT</name>